<dbReference type="EMBL" id="SLWX01000002">
    <property type="protein sequence ID" value="TCO77653.1"/>
    <property type="molecule type" value="Genomic_DNA"/>
</dbReference>
<dbReference type="GO" id="GO:0005436">
    <property type="term" value="F:sodium:phosphate symporter activity"/>
    <property type="evidence" value="ECO:0007669"/>
    <property type="project" value="InterPro"/>
</dbReference>
<proteinExistence type="predicted"/>
<feature type="transmembrane region" description="Helical" evidence="7">
    <location>
        <begin position="135"/>
        <end position="154"/>
    </location>
</feature>
<evidence type="ECO:0000256" key="6">
    <source>
        <dbReference type="SAM" id="Coils"/>
    </source>
</evidence>
<feature type="transmembrane region" description="Helical" evidence="7">
    <location>
        <begin position="283"/>
        <end position="306"/>
    </location>
</feature>
<evidence type="ECO:0000313" key="9">
    <source>
        <dbReference type="Proteomes" id="UP000294980"/>
    </source>
</evidence>
<name>A0A4R2KV05_9GAMM</name>
<dbReference type="GO" id="GO:0005886">
    <property type="term" value="C:plasma membrane"/>
    <property type="evidence" value="ECO:0007669"/>
    <property type="project" value="UniProtKB-SubCell"/>
</dbReference>
<keyword evidence="6" id="KW-0175">Coiled coil</keyword>
<feature type="transmembrane region" description="Helical" evidence="7">
    <location>
        <begin position="174"/>
        <end position="192"/>
    </location>
</feature>
<keyword evidence="2" id="KW-1003">Cell membrane</keyword>
<dbReference type="PANTHER" id="PTHR10010:SF46">
    <property type="entry name" value="SODIUM-DEPENDENT PHOSPHATE TRANSPORT PROTEIN 2B"/>
    <property type="match status" value="1"/>
</dbReference>
<gene>
    <name evidence="8" type="ORF">EV688_102110</name>
</gene>
<keyword evidence="5 7" id="KW-0472">Membrane</keyword>
<dbReference type="GO" id="GO:0044341">
    <property type="term" value="P:sodium-dependent phosphate transport"/>
    <property type="evidence" value="ECO:0007669"/>
    <property type="project" value="InterPro"/>
</dbReference>
<evidence type="ECO:0000256" key="7">
    <source>
        <dbReference type="SAM" id="Phobius"/>
    </source>
</evidence>
<feature type="transmembrane region" description="Helical" evidence="7">
    <location>
        <begin position="197"/>
        <end position="215"/>
    </location>
</feature>
<dbReference type="NCBIfam" id="NF037997">
    <property type="entry name" value="Na_Pi_symport"/>
    <property type="match status" value="1"/>
</dbReference>
<evidence type="ECO:0000256" key="2">
    <source>
        <dbReference type="ARBA" id="ARBA00022475"/>
    </source>
</evidence>
<keyword evidence="4 7" id="KW-1133">Transmembrane helix</keyword>
<feature type="transmembrane region" description="Helical" evidence="7">
    <location>
        <begin position="85"/>
        <end position="105"/>
    </location>
</feature>
<sequence>MSATLLTFALGGIGLLLLGMGMMTDGLKAAAGSSLQGFLERSTRTRLRAALVGFSITAVVQSSSAVIVTTLGFTNAGMLKLRQAAWVVFGSNLGTTMTAWIVALVGLRIKVELIALPMIGLGMLARLLQPGSRLAHVGFALAGFGVLFLGLGLLRDAFIDVAEWIPMERLGTSGIIGILLGVAFGALLTALIQSSSAALAIILTASVTGVLTPLLGASLVIGANIGTTATSVLASIGATANARRLAAVHVVEKLVTGVVALALLGPLWWVSESLAGGPERADISTGLALFHTLFNLFGLLLMTVLADPILRRIERRIRQPELLSEKTRYLDDTVLGVPVMGVAAMRSELKRVYKQLLGRARPLVNSAEDGEPERDISTGALLRAIGDFSSRLGAQTMPPDAAEDLLNLNQAKEDLSQLRELVAELAALPAADVNKGLSPELEAVYLSFMRSGELKQMSAKAREKQLKQAKRLRRQRRTYLLERISDGKTSTLEATRQLHAIAIIEESVKRIVRITDILYPEKAPEPAAGGAAAVARQ</sequence>
<dbReference type="RefSeq" id="WP_117314535.1">
    <property type="nucleotide sequence ID" value="NZ_QQSW01000001.1"/>
</dbReference>
<feature type="transmembrane region" description="Helical" evidence="7">
    <location>
        <begin position="254"/>
        <end position="271"/>
    </location>
</feature>
<dbReference type="AlphaFoldDB" id="A0A4R2KV05"/>
<organism evidence="8 9">
    <name type="scientific">Chromatocurvus halotolerans</name>
    <dbReference type="NCBI Taxonomy" id="1132028"/>
    <lineage>
        <taxon>Bacteria</taxon>
        <taxon>Pseudomonadati</taxon>
        <taxon>Pseudomonadota</taxon>
        <taxon>Gammaproteobacteria</taxon>
        <taxon>Cellvibrionales</taxon>
        <taxon>Halieaceae</taxon>
        <taxon>Chromatocurvus</taxon>
    </lineage>
</organism>
<comment type="caution">
    <text evidence="8">The sequence shown here is derived from an EMBL/GenBank/DDBJ whole genome shotgun (WGS) entry which is preliminary data.</text>
</comment>
<evidence type="ECO:0000313" key="8">
    <source>
        <dbReference type="EMBL" id="TCO77653.1"/>
    </source>
</evidence>
<feature type="transmembrane region" description="Helical" evidence="7">
    <location>
        <begin position="49"/>
        <end position="73"/>
    </location>
</feature>
<dbReference type="OrthoDB" id="9763003at2"/>
<dbReference type="InterPro" id="IPR003841">
    <property type="entry name" value="Na/Pi_transpt"/>
</dbReference>
<feature type="coiled-coil region" evidence="6">
    <location>
        <begin position="401"/>
        <end position="428"/>
    </location>
</feature>
<evidence type="ECO:0000256" key="5">
    <source>
        <dbReference type="ARBA" id="ARBA00023136"/>
    </source>
</evidence>
<evidence type="ECO:0000256" key="1">
    <source>
        <dbReference type="ARBA" id="ARBA00004651"/>
    </source>
</evidence>
<keyword evidence="3 7" id="KW-0812">Transmembrane</keyword>
<dbReference type="PANTHER" id="PTHR10010">
    <property type="entry name" value="SOLUTE CARRIER FAMILY 34 SODIUM PHOSPHATE , MEMBER 2-RELATED"/>
    <property type="match status" value="1"/>
</dbReference>
<dbReference type="Pfam" id="PF02690">
    <property type="entry name" value="Na_Pi_cotrans"/>
    <property type="match status" value="2"/>
</dbReference>
<accession>A0A4R2KV05</accession>
<protein>
    <submittedName>
        <fullName evidence="8">Phosphate:Na+ symporter</fullName>
    </submittedName>
</protein>
<comment type="subcellular location">
    <subcellularLocation>
        <location evidence="1">Cell membrane</location>
        <topology evidence="1">Multi-pass membrane protein</topology>
    </subcellularLocation>
</comment>
<feature type="transmembrane region" description="Helical" evidence="7">
    <location>
        <begin position="111"/>
        <end position="128"/>
    </location>
</feature>
<reference evidence="8 9" key="1">
    <citation type="submission" date="2019-03" db="EMBL/GenBank/DDBJ databases">
        <title>Genomic Encyclopedia of Type Strains, Phase IV (KMG-IV): sequencing the most valuable type-strain genomes for metagenomic binning, comparative biology and taxonomic classification.</title>
        <authorList>
            <person name="Goeker M."/>
        </authorList>
    </citation>
    <scope>NUCLEOTIDE SEQUENCE [LARGE SCALE GENOMIC DNA]</scope>
    <source>
        <strain evidence="8 9">DSM 23344</strain>
    </source>
</reference>
<evidence type="ECO:0000256" key="4">
    <source>
        <dbReference type="ARBA" id="ARBA00022989"/>
    </source>
</evidence>
<dbReference type="Proteomes" id="UP000294980">
    <property type="component" value="Unassembled WGS sequence"/>
</dbReference>
<keyword evidence="9" id="KW-1185">Reference proteome</keyword>
<evidence type="ECO:0000256" key="3">
    <source>
        <dbReference type="ARBA" id="ARBA00022692"/>
    </source>
</evidence>